<feature type="domain" description="Fibronectin type-III" evidence="2">
    <location>
        <begin position="438"/>
        <end position="536"/>
    </location>
</feature>
<dbReference type="AlphaFoldDB" id="A0A8B6BNR1"/>
<protein>
    <recommendedName>
        <fullName evidence="2">Fibronectin type-III domain-containing protein</fullName>
    </recommendedName>
</protein>
<evidence type="ECO:0000313" key="3">
    <source>
        <dbReference type="EMBL" id="VDH93211.1"/>
    </source>
</evidence>
<feature type="transmembrane region" description="Helical" evidence="1">
    <location>
        <begin position="642"/>
        <end position="669"/>
    </location>
</feature>
<keyword evidence="1" id="KW-0472">Membrane</keyword>
<dbReference type="CDD" id="cd00063">
    <property type="entry name" value="FN3"/>
    <property type="match status" value="3"/>
</dbReference>
<proteinExistence type="predicted"/>
<evidence type="ECO:0000256" key="1">
    <source>
        <dbReference type="SAM" id="Phobius"/>
    </source>
</evidence>
<feature type="domain" description="Fibronectin type-III" evidence="2">
    <location>
        <begin position="316"/>
        <end position="436"/>
    </location>
</feature>
<dbReference type="EMBL" id="UYJE01000427">
    <property type="protein sequence ID" value="VDH93211.1"/>
    <property type="molecule type" value="Genomic_DNA"/>
</dbReference>
<dbReference type="InterPro" id="IPR013783">
    <property type="entry name" value="Ig-like_fold"/>
</dbReference>
<dbReference type="InterPro" id="IPR003961">
    <property type="entry name" value="FN3_dom"/>
</dbReference>
<keyword evidence="1" id="KW-1133">Transmembrane helix</keyword>
<dbReference type="PANTHER" id="PTHR46957:SF3">
    <property type="entry name" value="CYTOKINE RECEPTOR"/>
    <property type="match status" value="1"/>
</dbReference>
<organism evidence="3 4">
    <name type="scientific">Mytilus galloprovincialis</name>
    <name type="common">Mediterranean mussel</name>
    <dbReference type="NCBI Taxonomy" id="29158"/>
    <lineage>
        <taxon>Eukaryota</taxon>
        <taxon>Metazoa</taxon>
        <taxon>Spiralia</taxon>
        <taxon>Lophotrochozoa</taxon>
        <taxon>Mollusca</taxon>
        <taxon>Bivalvia</taxon>
        <taxon>Autobranchia</taxon>
        <taxon>Pteriomorphia</taxon>
        <taxon>Mytilida</taxon>
        <taxon>Mytiloidea</taxon>
        <taxon>Mytilidae</taxon>
        <taxon>Mytilinae</taxon>
        <taxon>Mytilus</taxon>
    </lineage>
</organism>
<evidence type="ECO:0000259" key="2">
    <source>
        <dbReference type="PROSITE" id="PS50853"/>
    </source>
</evidence>
<dbReference type="OrthoDB" id="6160356at2759"/>
<gene>
    <name evidence="3" type="ORF">MGAL_10B036570</name>
</gene>
<dbReference type="InterPro" id="IPR050713">
    <property type="entry name" value="RTP_Phos/Ushers"/>
</dbReference>
<dbReference type="SMART" id="SM00060">
    <property type="entry name" value="FN3"/>
    <property type="match status" value="6"/>
</dbReference>
<keyword evidence="1" id="KW-0812">Transmembrane</keyword>
<feature type="domain" description="Fibronectin type-III" evidence="2">
    <location>
        <begin position="122"/>
        <end position="215"/>
    </location>
</feature>
<reference evidence="3" key="1">
    <citation type="submission" date="2018-11" db="EMBL/GenBank/DDBJ databases">
        <authorList>
            <person name="Alioto T."/>
            <person name="Alioto T."/>
        </authorList>
    </citation>
    <scope>NUCLEOTIDE SEQUENCE</scope>
</reference>
<feature type="domain" description="Fibronectin type-III" evidence="2">
    <location>
        <begin position="25"/>
        <end position="121"/>
    </location>
</feature>
<dbReference type="Proteomes" id="UP000596742">
    <property type="component" value="Unassembled WGS sequence"/>
</dbReference>
<dbReference type="PROSITE" id="PS50853">
    <property type="entry name" value="FN3"/>
    <property type="match status" value="5"/>
</dbReference>
<name>A0A8B6BNR1_MYTGA</name>
<keyword evidence="4" id="KW-1185">Reference proteome</keyword>
<dbReference type="PANTHER" id="PTHR46957">
    <property type="entry name" value="CYTOKINE RECEPTOR"/>
    <property type="match status" value="1"/>
</dbReference>
<evidence type="ECO:0000313" key="4">
    <source>
        <dbReference type="Proteomes" id="UP000596742"/>
    </source>
</evidence>
<dbReference type="Gene3D" id="2.60.40.10">
    <property type="entry name" value="Immunoglobulins"/>
    <property type="match status" value="4"/>
</dbReference>
<sequence>MKYEFIGIKIFISCCSDTVKVTGLRVTNLEVPRDTTGEVYFKITWTIPNTAAFLNKYQIKITVNGGTAENLIEIVKTENQYNMTNRQPGYTYIVEVISVETASRPGAQTTSVDLQAGTRPAVPSAVITNDILGPSITVSWTVGGIIQHLSGTLNGTSVTPKTFNVTNIPPLQTPQQQFNNVQNGERYVITVKAYSNRFTSAEFTATIRTKSTQPNPPVIVTCDNQDLYENHMNLRWNEPQVPNGDISHYIIYMSFSTTRTIKTDSSTEVQRIENLLPQRQYCFQMETVNDAVSPQSNKSPRSSQVCCFTRVGVARLPQNVTLFDVKSRSIKLSWMTPTDVKGVLCGYRVILRVEGVCKVEVVYQCTDCVGAQTILLKTCNVQKKVNINYVDANSKVVTTIDGLFPYINYHVWIAAVNGNGDGEKNETLVMTDSEVPEIPSSVITTVQSATVIKVKWTKPTVKPGNTTYRIKAYEVLGGTYTYVKDITANGYDKETVDFTGLEEYWDYTFTVTASTIKGAATSLMTTVVKTNQAPPGKVTNFEIMTPANVFTTMQVLWAIPLLRERNSIIKEYIIQHNISGVTIVETIPAESEMLQKFYYITPDRYYKVELSAVNILNQPGEKVHKIYFASSKSKAQLSDTGYSIGTVVGAAVGSVICSVFVLVFIFWLFRRHRKTSKPSRTKHARGESKIGDQYEDIGMDNASSYQDFGEKDNPNVYDQIGRVHTVDKHYENMLP</sequence>
<comment type="caution">
    <text evidence="3">The sequence shown here is derived from an EMBL/GenBank/DDBJ whole genome shotgun (WGS) entry which is preliminary data.</text>
</comment>
<dbReference type="InterPro" id="IPR036116">
    <property type="entry name" value="FN3_sf"/>
</dbReference>
<accession>A0A8B6BNR1</accession>
<feature type="domain" description="Fibronectin type-III" evidence="2">
    <location>
        <begin position="216"/>
        <end position="314"/>
    </location>
</feature>
<dbReference type="Pfam" id="PF00041">
    <property type="entry name" value="fn3"/>
    <property type="match status" value="2"/>
</dbReference>
<dbReference type="SUPFAM" id="SSF49265">
    <property type="entry name" value="Fibronectin type III"/>
    <property type="match status" value="4"/>
</dbReference>
<dbReference type="GO" id="GO:0016020">
    <property type="term" value="C:membrane"/>
    <property type="evidence" value="ECO:0007669"/>
    <property type="project" value="UniProtKB-SubCell"/>
</dbReference>